<comment type="caution">
    <text evidence="2">The sequence shown here is derived from an EMBL/GenBank/DDBJ whole genome shotgun (WGS) entry which is preliminary data.</text>
</comment>
<keyword evidence="1" id="KW-0812">Transmembrane</keyword>
<keyword evidence="3" id="KW-1185">Reference proteome</keyword>
<protein>
    <submittedName>
        <fullName evidence="2">Uncharacterized protein</fullName>
    </submittedName>
</protein>
<keyword evidence="1" id="KW-1133">Transmembrane helix</keyword>
<gene>
    <name evidence="2" type="ORF">GCM10022395_34990</name>
</gene>
<dbReference type="EMBL" id="BAABCY010000099">
    <property type="protein sequence ID" value="GAA3583920.1"/>
    <property type="molecule type" value="Genomic_DNA"/>
</dbReference>
<dbReference type="Proteomes" id="UP001500954">
    <property type="component" value="Unassembled WGS sequence"/>
</dbReference>
<organism evidence="2 3">
    <name type="scientific">Snuella lapsa</name>
    <dbReference type="NCBI Taxonomy" id="870481"/>
    <lineage>
        <taxon>Bacteria</taxon>
        <taxon>Pseudomonadati</taxon>
        <taxon>Bacteroidota</taxon>
        <taxon>Flavobacteriia</taxon>
        <taxon>Flavobacteriales</taxon>
        <taxon>Flavobacteriaceae</taxon>
        <taxon>Snuella</taxon>
    </lineage>
</organism>
<name>A0ABP6YHM4_9FLAO</name>
<feature type="transmembrane region" description="Helical" evidence="1">
    <location>
        <begin position="30"/>
        <end position="50"/>
    </location>
</feature>
<accession>A0ABP6YHM4</accession>
<reference evidence="3" key="1">
    <citation type="journal article" date="2019" name="Int. J. Syst. Evol. Microbiol.">
        <title>The Global Catalogue of Microorganisms (GCM) 10K type strain sequencing project: providing services to taxonomists for standard genome sequencing and annotation.</title>
        <authorList>
            <consortium name="The Broad Institute Genomics Platform"/>
            <consortium name="The Broad Institute Genome Sequencing Center for Infectious Disease"/>
            <person name="Wu L."/>
            <person name="Ma J."/>
        </authorList>
    </citation>
    <scope>NUCLEOTIDE SEQUENCE [LARGE SCALE GENOMIC DNA]</scope>
    <source>
        <strain evidence="3">JCM 17111</strain>
    </source>
</reference>
<sequence>MLSDKQSLILCGITALSIFLFGILEILDNFIVLTFLSIVFLSIIANMLFVHSKSETEDDGEHKNKHDIK</sequence>
<keyword evidence="1" id="KW-0472">Membrane</keyword>
<proteinExistence type="predicted"/>
<feature type="transmembrane region" description="Helical" evidence="1">
    <location>
        <begin position="7"/>
        <end position="24"/>
    </location>
</feature>
<evidence type="ECO:0000256" key="1">
    <source>
        <dbReference type="SAM" id="Phobius"/>
    </source>
</evidence>
<evidence type="ECO:0000313" key="2">
    <source>
        <dbReference type="EMBL" id="GAA3583920.1"/>
    </source>
</evidence>
<evidence type="ECO:0000313" key="3">
    <source>
        <dbReference type="Proteomes" id="UP001500954"/>
    </source>
</evidence>